<dbReference type="EC" id="2.7.6.5" evidence="6"/>
<dbReference type="Proteomes" id="UP001191019">
    <property type="component" value="Unassembled WGS sequence"/>
</dbReference>
<dbReference type="Pfam" id="PF13328">
    <property type="entry name" value="HD_4"/>
    <property type="match status" value="1"/>
</dbReference>
<protein>
    <submittedName>
        <fullName evidence="6">GTP pyrophosphokinase</fullName>
        <ecNumber evidence="6">2.7.6.5</ecNumber>
    </submittedName>
</protein>
<dbReference type="Pfam" id="PF04607">
    <property type="entry name" value="RelA_SpoT"/>
    <property type="match status" value="1"/>
</dbReference>
<dbReference type="InterPro" id="IPR007685">
    <property type="entry name" value="RelA_SpoT"/>
</dbReference>
<keyword evidence="6" id="KW-0808">Transferase</keyword>
<reference evidence="6 7" key="1">
    <citation type="journal article" date="2018" name="bioRxiv">
        <title>Evidence of independent acquisition and adaption of ultra-small bacteria to human hosts across the highly diverse yet reduced genomes of the phylum Saccharibacteria.</title>
        <authorList>
            <person name="McLean J.S."/>
            <person name="Bor B."/>
            <person name="To T.T."/>
            <person name="Liu Q."/>
            <person name="Kearns K.A."/>
            <person name="Solden L.M."/>
            <person name="Wrighton K.C."/>
            <person name="He X."/>
            <person name="Shi W."/>
        </authorList>
    </citation>
    <scope>NUCLEOTIDE SEQUENCE [LARGE SCALE GENOMIC DNA]</scope>
    <source>
        <strain evidence="6 7">TM7_G3_2_Rum_HOT_351B</strain>
    </source>
</reference>
<dbReference type="Pfam" id="PF02824">
    <property type="entry name" value="TGS"/>
    <property type="match status" value="1"/>
</dbReference>
<feature type="region of interest" description="Disordered" evidence="3">
    <location>
        <begin position="475"/>
        <end position="495"/>
    </location>
</feature>
<dbReference type="GO" id="GO:0008728">
    <property type="term" value="F:GTP diphosphokinase activity"/>
    <property type="evidence" value="ECO:0007669"/>
    <property type="project" value="UniProtKB-EC"/>
</dbReference>
<reference evidence="6 7" key="2">
    <citation type="journal article" date="2020" name="Cell Rep.">
        <title>Acquisition and Adaptation of Ultra-small Parasitic Reduced Genome Bacteria to Mammalian Hosts.</title>
        <authorList>
            <person name="McLean J.S."/>
            <person name="Bor B."/>
            <person name="Kerns K.A."/>
            <person name="Liu Q."/>
            <person name="To T.T."/>
            <person name="Solden L."/>
            <person name="Hendrickson E.L."/>
            <person name="Wrighton K."/>
            <person name="Shi W."/>
            <person name="He X."/>
        </authorList>
    </citation>
    <scope>NUCLEOTIDE SEQUENCE [LARGE SCALE GENOMIC DNA]</scope>
    <source>
        <strain evidence="6 7">TM7_G3_2_Rum_HOT_351B</strain>
    </source>
</reference>
<evidence type="ECO:0000259" key="5">
    <source>
        <dbReference type="PROSITE" id="PS51880"/>
    </source>
</evidence>
<dbReference type="PANTHER" id="PTHR21262:SF31">
    <property type="entry name" value="GTP PYROPHOSPHOKINASE"/>
    <property type="match status" value="1"/>
</dbReference>
<dbReference type="InterPro" id="IPR006674">
    <property type="entry name" value="HD_domain"/>
</dbReference>
<dbReference type="Gene3D" id="3.30.460.10">
    <property type="entry name" value="Beta Polymerase, domain 2"/>
    <property type="match status" value="1"/>
</dbReference>
<dbReference type="PROSITE" id="PS51831">
    <property type="entry name" value="HD"/>
    <property type="match status" value="1"/>
</dbReference>
<name>A0ABY0FLM6_9BACT</name>
<proteinExistence type="inferred from homology"/>
<evidence type="ECO:0000256" key="2">
    <source>
        <dbReference type="RuleBase" id="RU003847"/>
    </source>
</evidence>
<keyword evidence="7" id="KW-1185">Reference proteome</keyword>
<dbReference type="SMART" id="SM00954">
    <property type="entry name" value="RelA_SpoT"/>
    <property type="match status" value="1"/>
</dbReference>
<dbReference type="SUPFAM" id="SSF81301">
    <property type="entry name" value="Nucleotidyltransferase"/>
    <property type="match status" value="1"/>
</dbReference>
<feature type="domain" description="TGS" evidence="5">
    <location>
        <begin position="389"/>
        <end position="450"/>
    </location>
</feature>
<dbReference type="InterPro" id="IPR004811">
    <property type="entry name" value="RelA/Spo_fam"/>
</dbReference>
<evidence type="ECO:0000313" key="7">
    <source>
        <dbReference type="Proteomes" id="UP001191019"/>
    </source>
</evidence>
<organism evidence="6 7">
    <name type="scientific">Candidatus Nanosyncoccus alces</name>
    <dbReference type="NCBI Taxonomy" id="2171997"/>
    <lineage>
        <taxon>Bacteria</taxon>
        <taxon>Candidatus Saccharimonadota</taxon>
        <taxon>Candidatus Nanosyncoccalia</taxon>
        <taxon>Candidatus Nanosyncoccales</taxon>
        <taxon>Candidatus Nanosyncoccaceae</taxon>
        <taxon>Candidatus Nanosyncoccus</taxon>
    </lineage>
</organism>
<dbReference type="SUPFAM" id="SSF109604">
    <property type="entry name" value="HD-domain/PDEase-like"/>
    <property type="match status" value="1"/>
</dbReference>
<dbReference type="Gene3D" id="3.10.20.30">
    <property type="match status" value="1"/>
</dbReference>
<dbReference type="PROSITE" id="PS51880">
    <property type="entry name" value="TGS"/>
    <property type="match status" value="1"/>
</dbReference>
<evidence type="ECO:0000256" key="3">
    <source>
        <dbReference type="SAM" id="MobiDB-lite"/>
    </source>
</evidence>
<dbReference type="SMART" id="SM00471">
    <property type="entry name" value="HDc"/>
    <property type="match status" value="1"/>
</dbReference>
<dbReference type="PANTHER" id="PTHR21262">
    <property type="entry name" value="GUANOSINE-3',5'-BIS DIPHOSPHATE 3'-PYROPHOSPHOHYDROLASE"/>
    <property type="match status" value="1"/>
</dbReference>
<dbReference type="EMBL" id="PRLM01000004">
    <property type="protein sequence ID" value="RYC74696.1"/>
    <property type="molecule type" value="Genomic_DNA"/>
</dbReference>
<dbReference type="CDD" id="cd05399">
    <property type="entry name" value="NT_Rel-Spo_like"/>
    <property type="match status" value="1"/>
</dbReference>
<dbReference type="InterPro" id="IPR004095">
    <property type="entry name" value="TGS"/>
</dbReference>
<dbReference type="CDD" id="cd01668">
    <property type="entry name" value="TGS_RSH"/>
    <property type="match status" value="1"/>
</dbReference>
<dbReference type="RefSeq" id="WP_129734966.1">
    <property type="nucleotide sequence ID" value="NZ_PRLM01000004.1"/>
</dbReference>
<comment type="caution">
    <text evidence="6">The sequence shown here is derived from an EMBL/GenBank/DDBJ whole genome shotgun (WGS) entry which is preliminary data.</text>
</comment>
<dbReference type="InterPro" id="IPR043519">
    <property type="entry name" value="NT_sf"/>
</dbReference>
<comment type="pathway">
    <text evidence="1">Purine metabolism.</text>
</comment>
<dbReference type="SUPFAM" id="SSF81271">
    <property type="entry name" value="TGS-like"/>
    <property type="match status" value="1"/>
</dbReference>
<dbReference type="NCBIfam" id="TIGR00691">
    <property type="entry name" value="spoT_relA"/>
    <property type="match status" value="1"/>
</dbReference>
<evidence type="ECO:0000259" key="4">
    <source>
        <dbReference type="PROSITE" id="PS51831"/>
    </source>
</evidence>
<dbReference type="CDD" id="cd00077">
    <property type="entry name" value="HDc"/>
    <property type="match status" value="1"/>
</dbReference>
<feature type="domain" description="HD" evidence="4">
    <location>
        <begin position="36"/>
        <end position="140"/>
    </location>
</feature>
<dbReference type="InterPro" id="IPR012675">
    <property type="entry name" value="Beta-grasp_dom_sf"/>
</dbReference>
<dbReference type="Gene3D" id="1.10.3210.10">
    <property type="entry name" value="Hypothetical protein af1432"/>
    <property type="match status" value="1"/>
</dbReference>
<dbReference type="InterPro" id="IPR033655">
    <property type="entry name" value="TGS_RelA/SpoT"/>
</dbReference>
<comment type="similarity">
    <text evidence="2">Belongs to the relA/spoT family.</text>
</comment>
<gene>
    <name evidence="6" type="primary">relA</name>
    <name evidence="6" type="ORF">G3RUM_00448</name>
</gene>
<comment type="function">
    <text evidence="2">In eubacteria ppGpp (guanosine 3'-diphosphate 5'-diphosphate) is a mediator of the stringent response that coordinates a variety of cellular activities in response to changes in nutritional abundance.</text>
</comment>
<dbReference type="InterPro" id="IPR012676">
    <property type="entry name" value="TGS-like"/>
</dbReference>
<evidence type="ECO:0000313" key="6">
    <source>
        <dbReference type="EMBL" id="RYC74696.1"/>
    </source>
</evidence>
<accession>A0ABY0FLM6</accession>
<dbReference type="InterPro" id="IPR003607">
    <property type="entry name" value="HD/PDEase_dom"/>
</dbReference>
<evidence type="ECO:0000256" key="1">
    <source>
        <dbReference type="ARBA" id="ARBA00025704"/>
    </source>
</evidence>
<sequence length="495" mass="56482">MKPATDTKKSSERINHAIDVAKQAHEGQFRKTGEPYIIHPLAVKKILEEWGMDEDTLIAGVLHDTVEDTSLTLDDIRKEFGESVAFLVDGVTKLSNARTGMRDIDTYLPATKDNFLRLMIALGDDIRVLIIKLADRLHNIRTLSALPPDKQKKIAKETLEIFAPLADRLNMGQLRVELADLSFKYVDPKRFNELKTLIAKHNKSAEKSLQKIESEITTALKKEKIKFELSGRVKSVYSLHKKLAKHNQNINEIYDLTALRVIVEDITDCYLTLGVIHSLYKPMGGRIKDYIAMPKQNGYQSLHTTVITKDKHVVEFQIRTREMHEYAERGLAASFYYNEQKLTENYKKGKIEHLPTNLLWITELQMTAAKLREGKKVDLKKLKLNLFADKIFVYTPKGDIIDLPAGALPLDFAYRLHSEIGDHVVGVKINGKMSNLNKKLEQGDIVEILTSKNQKPNTSWLDRIITAHARQKLLHRLNRSASPAEPKKSRKPRKK</sequence>